<comment type="similarity">
    <text evidence="2">Belongs to the EamA transporter family.</text>
</comment>
<evidence type="ECO:0000259" key="7">
    <source>
        <dbReference type="Pfam" id="PF00892"/>
    </source>
</evidence>
<dbReference type="GO" id="GO:0016020">
    <property type="term" value="C:membrane"/>
    <property type="evidence" value="ECO:0007669"/>
    <property type="project" value="UniProtKB-SubCell"/>
</dbReference>
<feature type="transmembrane region" description="Helical" evidence="6">
    <location>
        <begin position="66"/>
        <end position="87"/>
    </location>
</feature>
<keyword evidence="4 6" id="KW-1133">Transmembrane helix</keyword>
<dbReference type="SUPFAM" id="SSF103481">
    <property type="entry name" value="Multidrug resistance efflux transporter EmrE"/>
    <property type="match status" value="2"/>
</dbReference>
<dbReference type="EMBL" id="QQOH01000001">
    <property type="protein sequence ID" value="RDE24161.1"/>
    <property type="molecule type" value="Genomic_DNA"/>
</dbReference>
<feature type="transmembrane region" description="Helical" evidence="6">
    <location>
        <begin position="125"/>
        <end position="144"/>
    </location>
</feature>
<evidence type="ECO:0000256" key="4">
    <source>
        <dbReference type="ARBA" id="ARBA00022989"/>
    </source>
</evidence>
<feature type="domain" description="EamA" evidence="7">
    <location>
        <begin position="155"/>
        <end position="291"/>
    </location>
</feature>
<feature type="transmembrane region" description="Helical" evidence="6">
    <location>
        <begin position="215"/>
        <end position="237"/>
    </location>
</feature>
<reference evidence="8 9" key="1">
    <citation type="submission" date="2018-07" db="EMBL/GenBank/DDBJ databases">
        <title>Motiliproteus coralliicola sp. nov., a bacterium isolated from Coral.</title>
        <authorList>
            <person name="Wang G."/>
        </authorList>
    </citation>
    <scope>NUCLEOTIDE SEQUENCE [LARGE SCALE GENOMIC DNA]</scope>
    <source>
        <strain evidence="8 9">C34</strain>
    </source>
</reference>
<dbReference type="Proteomes" id="UP000253769">
    <property type="component" value="Unassembled WGS sequence"/>
</dbReference>
<protein>
    <submittedName>
        <fullName evidence="8">DMT family transporter</fullName>
    </submittedName>
</protein>
<feature type="transmembrane region" description="Helical" evidence="6">
    <location>
        <begin position="99"/>
        <end position="118"/>
    </location>
</feature>
<feature type="transmembrane region" description="Helical" evidence="6">
    <location>
        <begin position="156"/>
        <end position="175"/>
    </location>
</feature>
<evidence type="ECO:0000256" key="2">
    <source>
        <dbReference type="ARBA" id="ARBA00007362"/>
    </source>
</evidence>
<organism evidence="8 9">
    <name type="scientific">Motiliproteus coralliicola</name>
    <dbReference type="NCBI Taxonomy" id="2283196"/>
    <lineage>
        <taxon>Bacteria</taxon>
        <taxon>Pseudomonadati</taxon>
        <taxon>Pseudomonadota</taxon>
        <taxon>Gammaproteobacteria</taxon>
        <taxon>Oceanospirillales</taxon>
        <taxon>Oceanospirillaceae</taxon>
        <taxon>Motiliproteus</taxon>
    </lineage>
</organism>
<name>A0A369WRJ0_9GAMM</name>
<proteinExistence type="inferred from homology"/>
<keyword evidence="9" id="KW-1185">Reference proteome</keyword>
<evidence type="ECO:0000313" key="8">
    <source>
        <dbReference type="EMBL" id="RDE24161.1"/>
    </source>
</evidence>
<keyword evidence="5 6" id="KW-0472">Membrane</keyword>
<dbReference type="RefSeq" id="WP_114693743.1">
    <property type="nucleotide sequence ID" value="NZ_QQOH01000001.1"/>
</dbReference>
<keyword evidence="3 6" id="KW-0812">Transmembrane</keyword>
<comment type="caution">
    <text evidence="8">The sequence shown here is derived from an EMBL/GenBank/DDBJ whole genome shotgun (WGS) entry which is preliminary data.</text>
</comment>
<feature type="transmembrane region" description="Helical" evidence="6">
    <location>
        <begin position="34"/>
        <end position="54"/>
    </location>
</feature>
<dbReference type="InterPro" id="IPR037185">
    <property type="entry name" value="EmrE-like"/>
</dbReference>
<dbReference type="PANTHER" id="PTHR32322:SF2">
    <property type="entry name" value="EAMA DOMAIN-CONTAINING PROTEIN"/>
    <property type="match status" value="1"/>
</dbReference>
<dbReference type="AlphaFoldDB" id="A0A369WRJ0"/>
<evidence type="ECO:0000313" key="9">
    <source>
        <dbReference type="Proteomes" id="UP000253769"/>
    </source>
</evidence>
<sequence length="296" mass="32905">MERYLPQLLLVLTTLFWSGNFVVARLMHQSMPPLSLSFWRWMLALLILLPWVWPKMRTQRAQLIQHWRWLLLLAVLGVANFNSFVYIGLQSTTATNATLLQSVLPATVVALSVLLLGVRIRPVQLLGLLLSLSGVVCVVLQGRFEQLATLQFNQGDLWILAAMLSWAIYTVALRWRPETISAMALLGSTVMIGAVVILPFYLWELLVQGRGFELVPGNLATLGYVALFPSVLAYFFWNYGVARLGAARAGLYINLLPIFGMGLSILFLDEQPEGFHLVGLILVLGGIVLASRRGSA</sequence>
<feature type="transmembrane region" description="Helical" evidence="6">
    <location>
        <begin position="182"/>
        <end position="203"/>
    </location>
</feature>
<evidence type="ECO:0000256" key="6">
    <source>
        <dbReference type="SAM" id="Phobius"/>
    </source>
</evidence>
<dbReference type="PANTHER" id="PTHR32322">
    <property type="entry name" value="INNER MEMBRANE TRANSPORTER"/>
    <property type="match status" value="1"/>
</dbReference>
<comment type="subcellular location">
    <subcellularLocation>
        <location evidence="1">Membrane</location>
        <topology evidence="1">Multi-pass membrane protein</topology>
    </subcellularLocation>
</comment>
<evidence type="ECO:0000256" key="3">
    <source>
        <dbReference type="ARBA" id="ARBA00022692"/>
    </source>
</evidence>
<dbReference type="OrthoDB" id="4167046at2"/>
<feature type="transmembrane region" description="Helical" evidence="6">
    <location>
        <begin position="249"/>
        <end position="268"/>
    </location>
</feature>
<evidence type="ECO:0000256" key="1">
    <source>
        <dbReference type="ARBA" id="ARBA00004141"/>
    </source>
</evidence>
<dbReference type="InterPro" id="IPR050638">
    <property type="entry name" value="AA-Vitamin_Transporters"/>
</dbReference>
<dbReference type="InterPro" id="IPR000620">
    <property type="entry name" value="EamA_dom"/>
</dbReference>
<feature type="domain" description="EamA" evidence="7">
    <location>
        <begin position="8"/>
        <end position="139"/>
    </location>
</feature>
<dbReference type="Pfam" id="PF00892">
    <property type="entry name" value="EamA"/>
    <property type="match status" value="2"/>
</dbReference>
<evidence type="ECO:0000256" key="5">
    <source>
        <dbReference type="ARBA" id="ARBA00023136"/>
    </source>
</evidence>
<accession>A0A369WRJ0</accession>
<gene>
    <name evidence="8" type="ORF">DV711_00745</name>
</gene>
<feature type="transmembrane region" description="Helical" evidence="6">
    <location>
        <begin position="274"/>
        <end position="291"/>
    </location>
</feature>